<gene>
    <name evidence="1" type="ORF">N8T08_008170</name>
</gene>
<dbReference type="EMBL" id="JAOPJF010000054">
    <property type="protein sequence ID" value="KAK1142088.1"/>
    <property type="molecule type" value="Genomic_DNA"/>
</dbReference>
<comment type="caution">
    <text evidence="1">The sequence shown here is derived from an EMBL/GenBank/DDBJ whole genome shotgun (WGS) entry which is preliminary data.</text>
</comment>
<keyword evidence="1" id="KW-0808">Transferase</keyword>
<name>A0ACC3AWP9_9EURO</name>
<evidence type="ECO:0000313" key="1">
    <source>
        <dbReference type="EMBL" id="KAK1142088.1"/>
    </source>
</evidence>
<accession>A0ACC3AWP9</accession>
<reference evidence="1 2" key="1">
    <citation type="journal article" date="2023" name="ACS Omega">
        <title>Identification of the Neoaspergillic Acid Biosynthesis Gene Cluster by Establishing an In Vitro CRISPR-Ribonucleoprotein Genetic System in Aspergillus melleus.</title>
        <authorList>
            <person name="Yuan B."/>
            <person name="Grau M.F."/>
            <person name="Murata R.M."/>
            <person name="Torok T."/>
            <person name="Venkateswaran K."/>
            <person name="Stajich J.E."/>
            <person name="Wang C.C.C."/>
        </authorList>
    </citation>
    <scope>NUCLEOTIDE SEQUENCE [LARGE SCALE GENOMIC DNA]</scope>
    <source>
        <strain evidence="1 2">IMV 1140</strain>
    </source>
</reference>
<organism evidence="1 2">
    <name type="scientific">Aspergillus melleus</name>
    <dbReference type="NCBI Taxonomy" id="138277"/>
    <lineage>
        <taxon>Eukaryota</taxon>
        <taxon>Fungi</taxon>
        <taxon>Dikarya</taxon>
        <taxon>Ascomycota</taxon>
        <taxon>Pezizomycotina</taxon>
        <taxon>Eurotiomycetes</taxon>
        <taxon>Eurotiomycetidae</taxon>
        <taxon>Eurotiales</taxon>
        <taxon>Aspergillaceae</taxon>
        <taxon>Aspergillus</taxon>
        <taxon>Aspergillus subgen. Circumdati</taxon>
    </lineage>
</organism>
<sequence>MASTLLHSCFSALHTSLLNPLSLLLLSITTHKPQPKAYSLQSPVFQRVTAEIQLDSHSAYWWHTSGLLVSALLEEAGYSSAAQYRILIFFGRTIAPYLGPVYLPDPQWHSFMTDDHHPIELSWDWHTGHHQPPTIRFSIEPVGIHAGTPTDPENQQADLSFRKALSTALPLPDTHMAWFQHFDDFLTPKTPTGTRLMEGHPSKIFYAFDLSANAAITSKAYFFPGFQARATHQSNLDVISAAIASAPGCTSLEALHTFQDFARDPLTPPLEMDMLAIDNDPPAQSRLKVYFRNRATSFASIRQMMTLGGRLPDTEDEDTARGLQNLRTLWDALFDQAGAPETQSLSSTGHRTTGLLYNVEFRPGRSALKVKIYIPVRHYARSDGQIMNTVHDYMVTQGGGSPLRRDYGTVLRKMV</sequence>
<evidence type="ECO:0000313" key="2">
    <source>
        <dbReference type="Proteomes" id="UP001177260"/>
    </source>
</evidence>
<proteinExistence type="predicted"/>
<dbReference type="EC" id="2.5.1.122" evidence="1"/>
<protein>
    <submittedName>
        <fullName evidence="1">Aromatic prenyltransferase (DMATS family)</fullName>
        <ecNumber evidence="1">2.5.1.122</ecNumber>
    </submittedName>
</protein>
<dbReference type="Proteomes" id="UP001177260">
    <property type="component" value="Unassembled WGS sequence"/>
</dbReference>
<keyword evidence="2" id="KW-1185">Reference proteome</keyword>